<dbReference type="InterPro" id="IPR011335">
    <property type="entry name" value="Restrct_endonuc-II-like"/>
</dbReference>
<evidence type="ECO:0000313" key="3">
    <source>
        <dbReference type="EMBL" id="MBP0459592.1"/>
    </source>
</evidence>
<dbReference type="GO" id="GO:0003677">
    <property type="term" value="F:DNA binding"/>
    <property type="evidence" value="ECO:0007669"/>
    <property type="project" value="InterPro"/>
</dbReference>
<protein>
    <submittedName>
        <fullName evidence="3">Restriction endonuclease</fullName>
    </submittedName>
</protein>
<dbReference type="RefSeq" id="WP_209341574.1">
    <property type="nucleotide sequence ID" value="NZ_JAGIQL010000078.1"/>
</dbReference>
<keyword evidence="1" id="KW-0472">Membrane</keyword>
<name>A0A940RVZ6_9ACTN</name>
<keyword evidence="3" id="KW-0255">Endonuclease</keyword>
<evidence type="ECO:0000313" key="4">
    <source>
        <dbReference type="Proteomes" id="UP000670475"/>
    </source>
</evidence>
<accession>A0A940RVZ6</accession>
<gene>
    <name evidence="3" type="ORF">JFN87_19090</name>
</gene>
<dbReference type="InterPro" id="IPR052906">
    <property type="entry name" value="Type_IV_Methyl-Rstrct_Enzyme"/>
</dbReference>
<feature type="transmembrane region" description="Helical" evidence="1">
    <location>
        <begin position="20"/>
        <end position="39"/>
    </location>
</feature>
<keyword evidence="3" id="KW-0540">Nuclease</keyword>
<dbReference type="Gene3D" id="3.40.1350.10">
    <property type="match status" value="1"/>
</dbReference>
<proteinExistence type="predicted"/>
<comment type="caution">
    <text evidence="3">The sequence shown here is derived from an EMBL/GenBank/DDBJ whole genome shotgun (WGS) entry which is preliminary data.</text>
</comment>
<organism evidence="3 4">
    <name type="scientific">Streptomyces montanisoli</name>
    <dbReference type="NCBI Taxonomy" id="2798581"/>
    <lineage>
        <taxon>Bacteria</taxon>
        <taxon>Bacillati</taxon>
        <taxon>Actinomycetota</taxon>
        <taxon>Actinomycetes</taxon>
        <taxon>Kitasatosporales</taxon>
        <taxon>Streptomycetaceae</taxon>
        <taxon>Streptomyces</taxon>
    </lineage>
</organism>
<dbReference type="GO" id="GO:0009307">
    <property type="term" value="P:DNA restriction-modification system"/>
    <property type="evidence" value="ECO:0007669"/>
    <property type="project" value="InterPro"/>
</dbReference>
<sequence>MTGAQKRRGSDARKRRLRQYKSVGIGGGLIVLLLVVVFWSAVWLYLVVALVLGGGGVGGWWLWRKDRVIRRGDRRWREVEAIKAGHRTLAEVDAMTGTEFEDFVVGLCRRDGCTDVRRVGGSHDNGADVLGCLPDGRSMVIQCKRYTPKSKIPSREVRDLLGAKVHFEVDVAIFVSTTYFSGPAESFATKNGILAVHRDHLGLWNNGASLAALSAVNGSGQGDRQHRARWKETYE</sequence>
<keyword evidence="1" id="KW-1133">Transmembrane helix</keyword>
<dbReference type="SUPFAM" id="SSF52980">
    <property type="entry name" value="Restriction endonuclease-like"/>
    <property type="match status" value="1"/>
</dbReference>
<keyword evidence="1" id="KW-0812">Transmembrane</keyword>
<dbReference type="PANTHER" id="PTHR30015">
    <property type="entry name" value="MRR RESTRICTION SYSTEM PROTEIN"/>
    <property type="match status" value="1"/>
</dbReference>
<dbReference type="AlphaFoldDB" id="A0A940RVZ6"/>
<keyword evidence="4" id="KW-1185">Reference proteome</keyword>
<keyword evidence="3" id="KW-0378">Hydrolase</keyword>
<dbReference type="Pfam" id="PF04471">
    <property type="entry name" value="Mrr_cat"/>
    <property type="match status" value="1"/>
</dbReference>
<dbReference type="GO" id="GO:0015666">
    <property type="term" value="F:restriction endodeoxyribonuclease activity"/>
    <property type="evidence" value="ECO:0007669"/>
    <property type="project" value="TreeGrafter"/>
</dbReference>
<feature type="domain" description="Restriction endonuclease type IV Mrr" evidence="2">
    <location>
        <begin position="93"/>
        <end position="201"/>
    </location>
</feature>
<dbReference type="EMBL" id="JAGIQL010000078">
    <property type="protein sequence ID" value="MBP0459592.1"/>
    <property type="molecule type" value="Genomic_DNA"/>
</dbReference>
<dbReference type="PANTHER" id="PTHR30015:SF6">
    <property type="entry name" value="SLL1429 PROTEIN"/>
    <property type="match status" value="1"/>
</dbReference>
<dbReference type="Proteomes" id="UP000670475">
    <property type="component" value="Unassembled WGS sequence"/>
</dbReference>
<dbReference type="InterPro" id="IPR007560">
    <property type="entry name" value="Restrct_endonuc_IV_Mrr"/>
</dbReference>
<evidence type="ECO:0000259" key="2">
    <source>
        <dbReference type="Pfam" id="PF04471"/>
    </source>
</evidence>
<dbReference type="InterPro" id="IPR011856">
    <property type="entry name" value="tRNA_endonuc-like_dom_sf"/>
</dbReference>
<feature type="transmembrane region" description="Helical" evidence="1">
    <location>
        <begin position="45"/>
        <end position="63"/>
    </location>
</feature>
<evidence type="ECO:0000256" key="1">
    <source>
        <dbReference type="SAM" id="Phobius"/>
    </source>
</evidence>
<reference evidence="3" key="1">
    <citation type="submission" date="2021-03" db="EMBL/GenBank/DDBJ databases">
        <title>Whole genome sequence of Streptomyces bomunensis MMS17-BM035.</title>
        <authorList>
            <person name="Lee J.H."/>
        </authorList>
    </citation>
    <scope>NUCLEOTIDE SEQUENCE</scope>
    <source>
        <strain evidence="3">MMS17-BM035</strain>
    </source>
</reference>